<gene>
    <name evidence="2" type="ORF">CVT24_009160</name>
</gene>
<dbReference type="InParanoid" id="A0A409Y8E9"/>
<evidence type="ECO:0000313" key="3">
    <source>
        <dbReference type="Proteomes" id="UP000284842"/>
    </source>
</evidence>
<proteinExistence type="predicted"/>
<feature type="compositionally biased region" description="Polar residues" evidence="1">
    <location>
        <begin position="120"/>
        <end position="131"/>
    </location>
</feature>
<evidence type="ECO:0000313" key="2">
    <source>
        <dbReference type="EMBL" id="PPQ99346.1"/>
    </source>
</evidence>
<feature type="region of interest" description="Disordered" evidence="1">
    <location>
        <begin position="30"/>
        <end position="49"/>
    </location>
</feature>
<dbReference type="EMBL" id="NHTK01001362">
    <property type="protein sequence ID" value="PPQ99346.1"/>
    <property type="molecule type" value="Genomic_DNA"/>
</dbReference>
<accession>A0A409Y8E9</accession>
<evidence type="ECO:0000256" key="1">
    <source>
        <dbReference type="SAM" id="MobiDB-lite"/>
    </source>
</evidence>
<feature type="compositionally biased region" description="Low complexity" evidence="1">
    <location>
        <begin position="74"/>
        <end position="88"/>
    </location>
</feature>
<name>A0A409Y8E9_9AGAR</name>
<dbReference type="AlphaFoldDB" id="A0A409Y8E9"/>
<keyword evidence="3" id="KW-1185">Reference proteome</keyword>
<organism evidence="2 3">
    <name type="scientific">Panaeolus cyanescens</name>
    <dbReference type="NCBI Taxonomy" id="181874"/>
    <lineage>
        <taxon>Eukaryota</taxon>
        <taxon>Fungi</taxon>
        <taxon>Dikarya</taxon>
        <taxon>Basidiomycota</taxon>
        <taxon>Agaricomycotina</taxon>
        <taxon>Agaricomycetes</taxon>
        <taxon>Agaricomycetidae</taxon>
        <taxon>Agaricales</taxon>
        <taxon>Agaricineae</taxon>
        <taxon>Galeropsidaceae</taxon>
        <taxon>Panaeolus</taxon>
    </lineage>
</organism>
<sequence length="331" mass="36114">MRYIDVALAFSLYFSTAFAIPVVLKLKGTHPSNEPAPAPAPVSDSPVFNSPGGLSWANAVKNGNGNVQHGQVIGSSASNSGSQAALGSTSEKPKTGTDNKTDKGKAANQQSAAANPGPDSDSQQNAATRLPTSEIKVGQILNAKFILPRKCMHDLKPQIGTKFAIDAQRIQKRLRVRKRVVVLANKGDHLLCAYALSVTAPEYGWLAKVVTNVKYWYPVLPASNGDYAPLPEEEFNKARTRDKTYTWYNLERIVMLTNSEEENIKLIDEPPYSQKAVDTLKKAIDEKTGNVLSHFSVCVASTYALWSSFAEELRMSLMTLRSANKPGYVRV</sequence>
<dbReference type="OrthoDB" id="2799535at2759"/>
<feature type="compositionally biased region" description="Basic and acidic residues" evidence="1">
    <location>
        <begin position="91"/>
        <end position="105"/>
    </location>
</feature>
<comment type="caution">
    <text evidence="2">The sequence shown here is derived from an EMBL/GenBank/DDBJ whole genome shotgun (WGS) entry which is preliminary data.</text>
</comment>
<protein>
    <submittedName>
        <fullName evidence="2">Uncharacterized protein</fullName>
    </submittedName>
</protein>
<dbReference type="Proteomes" id="UP000284842">
    <property type="component" value="Unassembled WGS sequence"/>
</dbReference>
<feature type="region of interest" description="Disordered" evidence="1">
    <location>
        <begin position="59"/>
        <end position="131"/>
    </location>
</feature>
<reference evidence="2 3" key="1">
    <citation type="journal article" date="2018" name="Evol. Lett.">
        <title>Horizontal gene cluster transfer increased hallucinogenic mushroom diversity.</title>
        <authorList>
            <person name="Reynolds H.T."/>
            <person name="Vijayakumar V."/>
            <person name="Gluck-Thaler E."/>
            <person name="Korotkin H.B."/>
            <person name="Matheny P.B."/>
            <person name="Slot J.C."/>
        </authorList>
    </citation>
    <scope>NUCLEOTIDE SEQUENCE [LARGE SCALE GENOMIC DNA]</scope>
    <source>
        <strain evidence="2 3">2629</strain>
    </source>
</reference>